<feature type="compositionally biased region" description="Low complexity" evidence="1">
    <location>
        <begin position="107"/>
        <end position="116"/>
    </location>
</feature>
<reference evidence="2" key="1">
    <citation type="submission" date="2015-08" db="EMBL/GenBank/DDBJ databases">
        <authorList>
            <person name="Babu N.S."/>
            <person name="Beckwith C.J."/>
            <person name="Beseler K.G."/>
            <person name="Brison A."/>
            <person name="Carone J.V."/>
            <person name="Caskin T.P."/>
            <person name="Diamond M."/>
            <person name="Durham M.E."/>
            <person name="Foxe J.M."/>
            <person name="Go M."/>
            <person name="Henderson B.A."/>
            <person name="Jones I.B."/>
            <person name="McGettigan J.A."/>
            <person name="Micheletti S.J."/>
            <person name="Nasrallah M.E."/>
            <person name="Ortiz D."/>
            <person name="Piller C.R."/>
            <person name="Privatt S.R."/>
            <person name="Schneider S.L."/>
            <person name="Sharp S."/>
            <person name="Smith T.C."/>
            <person name="Stanton J.D."/>
            <person name="Ullery H.E."/>
            <person name="Wilson R.J."/>
            <person name="Serrano M.G."/>
            <person name="Buck G."/>
            <person name="Lee V."/>
            <person name="Wang Y."/>
            <person name="Carvalho R."/>
            <person name="Voegtly L."/>
            <person name="Shi R."/>
            <person name="Duckworth R."/>
            <person name="Johnson A."/>
            <person name="Loviza R."/>
            <person name="Walstead R."/>
            <person name="Shah Z."/>
            <person name="Kiflezghi M."/>
            <person name="Wade K."/>
            <person name="Ball S.L."/>
            <person name="Bradley K.W."/>
            <person name="Asai D.J."/>
            <person name="Bowman C.A."/>
            <person name="Russell D.A."/>
            <person name="Pope W.H."/>
            <person name="Jacobs-Sera D."/>
            <person name="Hendrix R.W."/>
            <person name="Hatfull G.F."/>
        </authorList>
    </citation>
    <scope>NUCLEOTIDE SEQUENCE</scope>
</reference>
<protein>
    <submittedName>
        <fullName evidence="2">Uncharacterized protein</fullName>
    </submittedName>
</protein>
<organism evidence="2">
    <name type="scientific">Auxenochlorella protothecoides</name>
    <name type="common">Green microalga</name>
    <name type="synonym">Chlorella protothecoides</name>
    <dbReference type="NCBI Taxonomy" id="3075"/>
    <lineage>
        <taxon>Eukaryota</taxon>
        <taxon>Viridiplantae</taxon>
        <taxon>Chlorophyta</taxon>
        <taxon>core chlorophytes</taxon>
        <taxon>Trebouxiophyceae</taxon>
        <taxon>Chlorellales</taxon>
        <taxon>Chlorellaceae</taxon>
        <taxon>Auxenochlorella</taxon>
    </lineage>
</organism>
<accession>A0A1D2AB24</accession>
<dbReference type="AlphaFoldDB" id="A0A1D2AB24"/>
<name>A0A1D2AB24_AUXPR</name>
<feature type="region of interest" description="Disordered" evidence="1">
    <location>
        <begin position="419"/>
        <end position="450"/>
    </location>
</feature>
<evidence type="ECO:0000313" key="2">
    <source>
        <dbReference type="EMBL" id="JAT76392.1"/>
    </source>
</evidence>
<feature type="compositionally biased region" description="Polar residues" evidence="1">
    <location>
        <begin position="420"/>
        <end position="431"/>
    </location>
</feature>
<sequence length="450" mass="47367">MLCIWAIGRPRSSSVTLDRGFPPPCGFLPVGQLLANTQVCLFPAQPSVRRGPHRCSWSAPERPAACCKRTGRQSERHAGPHLEWVPIQQLGGRREQGAAGPGHGRAGHSSLPSLAPGPAPSDAGQSRDRAIQHHWHYSPGLGLGGDGGHPQRFLDSGLRPLHPYAGGRRGPAADHQRLARIRAGPGRDAGSGGGHHPGRRWLRGRRVGRRPADPGRGGRLLSGHGAHPSLCTARAAPAARAGQVALSWRSVLRGAGPPGAAAPGAPLGRLARRLAGLGRHSLVGLRAGGPGGLPPCPGPILRGRRYRPDRILGRPAVVSAANSPPAARGLRVGAPHLGGRGLHGDCRGRGGAAPKAHSGGGQEVMRPLLPRWSRCNPLSIPLALSRWSTDCSRAVNAHSNKIAQGESCQLWSQDLRLQDPRSQMSSQVRNTWTHEGEPKVCDNPVPPPGR</sequence>
<gene>
    <name evidence="2" type="ORF">g.32451</name>
</gene>
<dbReference type="EMBL" id="GDKF01002230">
    <property type="protein sequence ID" value="JAT76392.1"/>
    <property type="molecule type" value="Transcribed_RNA"/>
</dbReference>
<proteinExistence type="predicted"/>
<feature type="region of interest" description="Disordered" evidence="1">
    <location>
        <begin position="68"/>
        <end position="225"/>
    </location>
</feature>
<evidence type="ECO:0000256" key="1">
    <source>
        <dbReference type="SAM" id="MobiDB-lite"/>
    </source>
</evidence>
<feature type="compositionally biased region" description="Basic residues" evidence="1">
    <location>
        <begin position="196"/>
        <end position="209"/>
    </location>
</feature>